<feature type="transmembrane region" description="Helical" evidence="1">
    <location>
        <begin position="45"/>
        <end position="63"/>
    </location>
</feature>
<comment type="caution">
    <text evidence="2">The sequence shown here is derived from an EMBL/GenBank/DDBJ whole genome shotgun (WGS) entry which is preliminary data.</text>
</comment>
<dbReference type="RefSeq" id="WP_302928957.1">
    <property type="nucleotide sequence ID" value="NZ_JAJEPW010000025.1"/>
</dbReference>
<proteinExistence type="predicted"/>
<keyword evidence="1" id="KW-0472">Membrane</keyword>
<evidence type="ECO:0008006" key="4">
    <source>
        <dbReference type="Google" id="ProtNLM"/>
    </source>
</evidence>
<accession>A0AAE3AFE2</accession>
<sequence length="301" mass="34516">MKKHICPMCGEPLKKGSTACSCGYKESLADRELLRRLARWDRMRTVCSVMLVLGLVAGGVVWWRSGDIRWGLLALFILLAVGIIGLCRCDSRQRKLIWEQMGDFFRSETEQAFGPGTRLPELFIDEAGIRRSRMIDRRWEECRIKNYRQGVHQGVRFGAANVELTHNFEEHVGRDVNDTMTRSVKAFGGVWLICETERQAPEGGYLYRREDDTYGRDALELVPLLETLGRPAAVRWEENRLELALESTLPVMDLPVDINVRDLNALRRSYLVSLRYLQGIIEALRRCGALFAEHEKEQTNG</sequence>
<evidence type="ECO:0000256" key="1">
    <source>
        <dbReference type="SAM" id="Phobius"/>
    </source>
</evidence>
<dbReference type="Proteomes" id="UP001199319">
    <property type="component" value="Unassembled WGS sequence"/>
</dbReference>
<reference evidence="2" key="1">
    <citation type="submission" date="2021-10" db="EMBL/GenBank/DDBJ databases">
        <title>Anaerobic single-cell dispensing facilitates the cultivation of human gut bacteria.</title>
        <authorList>
            <person name="Afrizal A."/>
        </authorList>
    </citation>
    <scope>NUCLEOTIDE SEQUENCE</scope>
    <source>
        <strain evidence="2">CLA-AA-H272</strain>
    </source>
</reference>
<dbReference type="EMBL" id="JAJEPW010000025">
    <property type="protein sequence ID" value="MCC2129717.1"/>
    <property type="molecule type" value="Genomic_DNA"/>
</dbReference>
<evidence type="ECO:0000313" key="2">
    <source>
        <dbReference type="EMBL" id="MCC2129717.1"/>
    </source>
</evidence>
<feature type="transmembrane region" description="Helical" evidence="1">
    <location>
        <begin position="69"/>
        <end position="87"/>
    </location>
</feature>
<name>A0AAE3AFE2_9FIRM</name>
<keyword evidence="1" id="KW-0812">Transmembrane</keyword>
<organism evidence="2 3">
    <name type="scientific">Brotocaccenecus cirricatena</name>
    <dbReference type="NCBI Taxonomy" id="3064195"/>
    <lineage>
        <taxon>Bacteria</taxon>
        <taxon>Bacillati</taxon>
        <taxon>Bacillota</taxon>
        <taxon>Clostridia</taxon>
        <taxon>Eubacteriales</taxon>
        <taxon>Oscillospiraceae</taxon>
        <taxon>Brotocaccenecus</taxon>
    </lineage>
</organism>
<gene>
    <name evidence="2" type="ORF">LKD37_09335</name>
</gene>
<keyword evidence="3" id="KW-1185">Reference proteome</keyword>
<keyword evidence="1" id="KW-1133">Transmembrane helix</keyword>
<evidence type="ECO:0000313" key="3">
    <source>
        <dbReference type="Proteomes" id="UP001199319"/>
    </source>
</evidence>
<dbReference type="AlphaFoldDB" id="A0AAE3AFE2"/>
<protein>
    <recommendedName>
        <fullName evidence="4">DUF3137 domain-containing protein</fullName>
    </recommendedName>
</protein>